<feature type="transmembrane region" description="Helical" evidence="9">
    <location>
        <begin position="548"/>
        <end position="575"/>
    </location>
</feature>
<evidence type="ECO:0000256" key="4">
    <source>
        <dbReference type="ARBA" id="ARBA00022692"/>
    </source>
</evidence>
<dbReference type="PANTHER" id="PTHR11629">
    <property type="entry name" value="VACUOLAR PROTON ATPASES"/>
    <property type="match status" value="1"/>
</dbReference>
<feature type="coiled-coil region" evidence="8">
    <location>
        <begin position="182"/>
        <end position="209"/>
    </location>
</feature>
<dbReference type="PANTHER" id="PTHR11629:SF63">
    <property type="entry name" value="V-TYPE PROTON ATPASE SUBUNIT A"/>
    <property type="match status" value="1"/>
</dbReference>
<feature type="transmembrane region" description="Helical" evidence="9">
    <location>
        <begin position="406"/>
        <end position="427"/>
    </location>
</feature>
<feature type="coiled-coil region" evidence="8">
    <location>
        <begin position="41"/>
        <end position="108"/>
    </location>
</feature>
<comment type="subcellular location">
    <subcellularLocation>
        <location evidence="1">Membrane</location>
        <topology evidence="1">Multi-pass membrane protein</topology>
    </subcellularLocation>
</comment>
<keyword evidence="3" id="KW-0813">Transport</keyword>
<dbReference type="GO" id="GO:0051117">
    <property type="term" value="F:ATPase binding"/>
    <property type="evidence" value="ECO:0007669"/>
    <property type="project" value="TreeGrafter"/>
</dbReference>
<feature type="transmembrane region" description="Helical" evidence="9">
    <location>
        <begin position="359"/>
        <end position="386"/>
    </location>
</feature>
<dbReference type="Pfam" id="PF01496">
    <property type="entry name" value="V_ATPase_I"/>
    <property type="match status" value="1"/>
</dbReference>
<evidence type="ECO:0008006" key="11">
    <source>
        <dbReference type="Google" id="ProtNLM"/>
    </source>
</evidence>
<dbReference type="AlphaFoldDB" id="A0A644VIA7"/>
<feature type="transmembrane region" description="Helical" evidence="9">
    <location>
        <begin position="518"/>
        <end position="536"/>
    </location>
</feature>
<evidence type="ECO:0000256" key="9">
    <source>
        <dbReference type="SAM" id="Phobius"/>
    </source>
</evidence>
<dbReference type="GO" id="GO:0033179">
    <property type="term" value="C:proton-transporting V-type ATPase, V0 domain"/>
    <property type="evidence" value="ECO:0007669"/>
    <property type="project" value="InterPro"/>
</dbReference>
<proteinExistence type="inferred from homology"/>
<keyword evidence="5 9" id="KW-1133">Transmembrane helix</keyword>
<keyword evidence="4 9" id="KW-0812">Transmembrane</keyword>
<feature type="transmembrane region" description="Helical" evidence="9">
    <location>
        <begin position="319"/>
        <end position="347"/>
    </location>
</feature>
<reference evidence="10" key="1">
    <citation type="submission" date="2019-08" db="EMBL/GenBank/DDBJ databases">
        <authorList>
            <person name="Kucharzyk K."/>
            <person name="Murdoch R.W."/>
            <person name="Higgins S."/>
            <person name="Loffler F."/>
        </authorList>
    </citation>
    <scope>NUCLEOTIDE SEQUENCE</scope>
</reference>
<comment type="similarity">
    <text evidence="2">Belongs to the V-ATPase 116 kDa subunit family.</text>
</comment>
<comment type="caution">
    <text evidence="10">The sequence shown here is derived from an EMBL/GenBank/DDBJ whole genome shotgun (WGS) entry which is preliminary data.</text>
</comment>
<dbReference type="GO" id="GO:0046961">
    <property type="term" value="F:proton-transporting ATPase activity, rotational mechanism"/>
    <property type="evidence" value="ECO:0007669"/>
    <property type="project" value="InterPro"/>
</dbReference>
<dbReference type="GO" id="GO:0007035">
    <property type="term" value="P:vacuolar acidification"/>
    <property type="evidence" value="ECO:0007669"/>
    <property type="project" value="TreeGrafter"/>
</dbReference>
<evidence type="ECO:0000256" key="3">
    <source>
        <dbReference type="ARBA" id="ARBA00022448"/>
    </source>
</evidence>
<evidence type="ECO:0000256" key="7">
    <source>
        <dbReference type="ARBA" id="ARBA00023136"/>
    </source>
</evidence>
<evidence type="ECO:0000313" key="10">
    <source>
        <dbReference type="EMBL" id="MPL91021.1"/>
    </source>
</evidence>
<protein>
    <recommendedName>
        <fullName evidence="11">V-type ATP synthase subunit I</fullName>
    </recommendedName>
</protein>
<evidence type="ECO:0000256" key="2">
    <source>
        <dbReference type="ARBA" id="ARBA00009904"/>
    </source>
</evidence>
<sequence length="608" mass="69131">MIVKMRKYSFLVYHQIYLDFLEKIREIGVLHVIEKSEGVSENEALSQRMQLRSKLKSLLRQLQAELQKDVIPKAVSAVVDGKILMENIEAQYELLDLLNQRLQSTEREWDRMEVWGSFSAERLQTLQDAGFELRFFCCNVRKFDPEWEMLYNVFEIDTVGTLRYFVTVNKLGDEVNIDADPVKLSEKNADEIKMEIKSIQDEITRVKANIRKFAVEHYNALQAYSDEISGEIDFSKVVLNTRSEVEDKVMLLEGWCPEENVSVLEEYLESSDVYFESAEPTNEEQVPIKLKNNKFARLYEMIGELYDLPNYREIDLTPFFAPFFLLFFGLCVGDTAYGLIFILAAVFMRKKAKPSMKPVFSLAIWLGVSTVILGFVSGTFLGFNLIEADIPWLEKFKVVMLDSNQLFYTALIIGVVQILFGMFIKAIGQVIRFGFASSLSSWGWLIIILGMGGTFAVSNFMEIDSQVTKYLYYGFGGLGGIFVFILNDIKRNPLINIGAGLWDAYNMATGLLGDLLSYIRLFALGISSAVMGFVFNDLAMKMSGDIPVLNIVIMLVILLIGHGINIFMAGLGGFVHPMRLTFVEFYKNAGFEGGGKKYKPFKQVEKQS</sequence>
<keyword evidence="8" id="KW-0175">Coiled coil</keyword>
<dbReference type="GO" id="GO:0016471">
    <property type="term" value="C:vacuolar proton-transporting V-type ATPase complex"/>
    <property type="evidence" value="ECO:0007669"/>
    <property type="project" value="TreeGrafter"/>
</dbReference>
<feature type="transmembrane region" description="Helical" evidence="9">
    <location>
        <begin position="439"/>
        <end position="458"/>
    </location>
</feature>
<name>A0A644VIA7_9ZZZZ</name>
<organism evidence="10">
    <name type="scientific">bioreactor metagenome</name>
    <dbReference type="NCBI Taxonomy" id="1076179"/>
    <lineage>
        <taxon>unclassified sequences</taxon>
        <taxon>metagenomes</taxon>
        <taxon>ecological metagenomes</taxon>
    </lineage>
</organism>
<dbReference type="InterPro" id="IPR002490">
    <property type="entry name" value="V-ATPase_116kDa_su"/>
</dbReference>
<evidence type="ECO:0000256" key="6">
    <source>
        <dbReference type="ARBA" id="ARBA00023065"/>
    </source>
</evidence>
<gene>
    <name evidence="10" type="ORF">SDC9_37080</name>
</gene>
<evidence type="ECO:0000256" key="1">
    <source>
        <dbReference type="ARBA" id="ARBA00004141"/>
    </source>
</evidence>
<dbReference type="EMBL" id="VSSQ01000318">
    <property type="protein sequence ID" value="MPL91021.1"/>
    <property type="molecule type" value="Genomic_DNA"/>
</dbReference>
<evidence type="ECO:0000256" key="5">
    <source>
        <dbReference type="ARBA" id="ARBA00022989"/>
    </source>
</evidence>
<feature type="transmembrane region" description="Helical" evidence="9">
    <location>
        <begin position="470"/>
        <end position="487"/>
    </location>
</feature>
<keyword evidence="7 9" id="KW-0472">Membrane</keyword>
<accession>A0A644VIA7</accession>
<evidence type="ECO:0000256" key="8">
    <source>
        <dbReference type="SAM" id="Coils"/>
    </source>
</evidence>
<keyword evidence="6" id="KW-0406">Ion transport</keyword>